<dbReference type="InterPro" id="IPR045249">
    <property type="entry name" value="HARBI1-like"/>
</dbReference>
<dbReference type="AlphaFoldDB" id="A0AAV8ZZ31"/>
<evidence type="ECO:0000313" key="11">
    <source>
        <dbReference type="Proteomes" id="UP001179952"/>
    </source>
</evidence>
<evidence type="ECO:0000313" key="10">
    <source>
        <dbReference type="EMBL" id="KAK1256648.1"/>
    </source>
</evidence>
<comment type="similarity">
    <text evidence="3">Belongs to the HARBI1 family.</text>
</comment>
<reference evidence="10" key="1">
    <citation type="journal article" date="2023" name="Nat. Commun.">
        <title>Diploid and tetraploid genomes of Acorus and the evolution of monocots.</title>
        <authorList>
            <person name="Ma L."/>
            <person name="Liu K.W."/>
            <person name="Li Z."/>
            <person name="Hsiao Y.Y."/>
            <person name="Qi Y."/>
            <person name="Fu T."/>
            <person name="Tang G.D."/>
            <person name="Zhang D."/>
            <person name="Sun W.H."/>
            <person name="Liu D.K."/>
            <person name="Li Y."/>
            <person name="Chen G.Z."/>
            <person name="Liu X.D."/>
            <person name="Liao X.Y."/>
            <person name="Jiang Y.T."/>
            <person name="Yu X."/>
            <person name="Hao Y."/>
            <person name="Huang J."/>
            <person name="Zhao X.W."/>
            <person name="Ke S."/>
            <person name="Chen Y.Y."/>
            <person name="Wu W.L."/>
            <person name="Hsu J.L."/>
            <person name="Lin Y.F."/>
            <person name="Huang M.D."/>
            <person name="Li C.Y."/>
            <person name="Huang L."/>
            <person name="Wang Z.W."/>
            <person name="Zhao X."/>
            <person name="Zhong W.Y."/>
            <person name="Peng D.H."/>
            <person name="Ahmad S."/>
            <person name="Lan S."/>
            <person name="Zhang J.S."/>
            <person name="Tsai W.C."/>
            <person name="Van de Peer Y."/>
            <person name="Liu Z.J."/>
        </authorList>
    </citation>
    <scope>NUCLEOTIDE SEQUENCE</scope>
    <source>
        <strain evidence="10">SCP</strain>
    </source>
</reference>
<accession>A0AAV8ZZ31</accession>
<proteinExistence type="inferred from homology"/>
<reference evidence="10" key="2">
    <citation type="submission" date="2023-06" db="EMBL/GenBank/DDBJ databases">
        <authorList>
            <person name="Ma L."/>
            <person name="Liu K.-W."/>
            <person name="Li Z."/>
            <person name="Hsiao Y.-Y."/>
            <person name="Qi Y."/>
            <person name="Fu T."/>
            <person name="Tang G."/>
            <person name="Zhang D."/>
            <person name="Sun W.-H."/>
            <person name="Liu D.-K."/>
            <person name="Li Y."/>
            <person name="Chen G.-Z."/>
            <person name="Liu X.-D."/>
            <person name="Liao X.-Y."/>
            <person name="Jiang Y.-T."/>
            <person name="Yu X."/>
            <person name="Hao Y."/>
            <person name="Huang J."/>
            <person name="Zhao X.-W."/>
            <person name="Ke S."/>
            <person name="Chen Y.-Y."/>
            <person name="Wu W.-L."/>
            <person name="Hsu J.-L."/>
            <person name="Lin Y.-F."/>
            <person name="Huang M.-D."/>
            <person name="Li C.-Y."/>
            <person name="Huang L."/>
            <person name="Wang Z.-W."/>
            <person name="Zhao X."/>
            <person name="Zhong W.-Y."/>
            <person name="Peng D.-H."/>
            <person name="Ahmad S."/>
            <person name="Lan S."/>
            <person name="Zhang J.-S."/>
            <person name="Tsai W.-C."/>
            <person name="Van De Peer Y."/>
            <person name="Liu Z.-J."/>
        </authorList>
    </citation>
    <scope>NUCLEOTIDE SEQUENCE</scope>
    <source>
        <strain evidence="10">SCP</strain>
        <tissue evidence="10">Leaves</tissue>
    </source>
</reference>
<name>A0AAV8ZZ31_ACOGR</name>
<comment type="cofactor">
    <cofactor evidence="1">
        <name>a divalent metal cation</name>
        <dbReference type="ChEBI" id="CHEBI:60240"/>
    </cofactor>
</comment>
<organism evidence="10 11">
    <name type="scientific">Acorus gramineus</name>
    <name type="common">Dwarf sweet flag</name>
    <dbReference type="NCBI Taxonomy" id="55184"/>
    <lineage>
        <taxon>Eukaryota</taxon>
        <taxon>Viridiplantae</taxon>
        <taxon>Streptophyta</taxon>
        <taxon>Embryophyta</taxon>
        <taxon>Tracheophyta</taxon>
        <taxon>Spermatophyta</taxon>
        <taxon>Magnoliopsida</taxon>
        <taxon>Liliopsida</taxon>
        <taxon>Acoraceae</taxon>
        <taxon>Acorus</taxon>
    </lineage>
</organism>
<dbReference type="GO" id="GO:0016787">
    <property type="term" value="F:hydrolase activity"/>
    <property type="evidence" value="ECO:0007669"/>
    <property type="project" value="UniProtKB-KW"/>
</dbReference>
<dbReference type="GO" id="GO:0004518">
    <property type="term" value="F:nuclease activity"/>
    <property type="evidence" value="ECO:0007669"/>
    <property type="project" value="UniProtKB-KW"/>
</dbReference>
<evidence type="ECO:0000256" key="1">
    <source>
        <dbReference type="ARBA" id="ARBA00001968"/>
    </source>
</evidence>
<dbReference type="GO" id="GO:0005634">
    <property type="term" value="C:nucleus"/>
    <property type="evidence" value="ECO:0007669"/>
    <property type="project" value="UniProtKB-SubCell"/>
</dbReference>
<evidence type="ECO:0000256" key="7">
    <source>
        <dbReference type="ARBA" id="ARBA00023242"/>
    </source>
</evidence>
<evidence type="ECO:0000256" key="4">
    <source>
        <dbReference type="ARBA" id="ARBA00022722"/>
    </source>
</evidence>
<keyword evidence="5" id="KW-0479">Metal-binding</keyword>
<sequence>MAYVLDHVRYRVESQSLTRRPMRTGPLSGHIFIHELLQGHEARAYENLRMAPRLFLKLRDVLINKGLMKDTTNLTCTEQLAIFLHALGHGVSNRVLSERFHHSGETISRHFNAVLKAVVSLKREYINLPSNDVQVHPHVRHNNQFYPYFKNAVGAIDGTHIPALVRKNKATRYRNRKGWISQNVMAACSFDLQFQYVAVGWEGSTADMRVLRWALESGGFSVPEGKYYLVDSGYANTDKFLAPYRSHRYHLSEFLNLGRGNRYSGPNELFNHRHAQLRNVIERAFGVLKMRFKCLRCTPYYPFRTQTRIALACCVLHNFIRREEGSDILFNMSQDEVDGVGDVRDEIHSDVANEDNVGGAQLRTMITGSNGLFRLRDVYFTILDVLFI</sequence>
<evidence type="ECO:0000259" key="9">
    <source>
        <dbReference type="Pfam" id="PF26138"/>
    </source>
</evidence>
<dbReference type="Proteomes" id="UP001179952">
    <property type="component" value="Unassembled WGS sequence"/>
</dbReference>
<dbReference type="GO" id="GO:0046872">
    <property type="term" value="F:metal ion binding"/>
    <property type="evidence" value="ECO:0007669"/>
    <property type="project" value="UniProtKB-KW"/>
</dbReference>
<evidence type="ECO:0000256" key="5">
    <source>
        <dbReference type="ARBA" id="ARBA00022723"/>
    </source>
</evidence>
<dbReference type="EMBL" id="JAUJYN010000098">
    <property type="protein sequence ID" value="KAK1256648.1"/>
    <property type="molecule type" value="Genomic_DNA"/>
</dbReference>
<evidence type="ECO:0000256" key="2">
    <source>
        <dbReference type="ARBA" id="ARBA00004123"/>
    </source>
</evidence>
<keyword evidence="11" id="KW-1185">Reference proteome</keyword>
<gene>
    <name evidence="10" type="ORF">QJS04_geneDACA014358</name>
</gene>
<evidence type="ECO:0000256" key="6">
    <source>
        <dbReference type="ARBA" id="ARBA00022801"/>
    </source>
</evidence>
<protein>
    <recommendedName>
        <fullName evidence="12">DDE Tnp4 domain-containing protein</fullName>
    </recommendedName>
</protein>
<evidence type="ECO:0000259" key="8">
    <source>
        <dbReference type="Pfam" id="PF13359"/>
    </source>
</evidence>
<comment type="subcellular location">
    <subcellularLocation>
        <location evidence="2">Nucleus</location>
    </subcellularLocation>
</comment>
<keyword evidence="4" id="KW-0540">Nuclease</keyword>
<dbReference type="InterPro" id="IPR027806">
    <property type="entry name" value="HARBI1_dom"/>
</dbReference>
<comment type="caution">
    <text evidence="10">The sequence shown here is derived from an EMBL/GenBank/DDBJ whole genome shotgun (WGS) entry which is preliminary data.</text>
</comment>
<dbReference type="Pfam" id="PF13359">
    <property type="entry name" value="DDE_Tnp_4"/>
    <property type="match status" value="1"/>
</dbReference>
<evidence type="ECO:0008006" key="12">
    <source>
        <dbReference type="Google" id="ProtNLM"/>
    </source>
</evidence>
<keyword evidence="6" id="KW-0378">Hydrolase</keyword>
<feature type="domain" description="DDE Tnp4" evidence="8">
    <location>
        <begin position="156"/>
        <end position="318"/>
    </location>
</feature>
<dbReference type="PANTHER" id="PTHR22930">
    <property type="match status" value="1"/>
</dbReference>
<dbReference type="PANTHER" id="PTHR22930:SF259">
    <property type="entry name" value="OS08G0106900 PROTEIN"/>
    <property type="match status" value="1"/>
</dbReference>
<evidence type="ECO:0000256" key="3">
    <source>
        <dbReference type="ARBA" id="ARBA00006958"/>
    </source>
</evidence>
<keyword evidence="7" id="KW-0539">Nucleus</keyword>
<dbReference type="Pfam" id="PF26138">
    <property type="entry name" value="DUF8040"/>
    <property type="match status" value="1"/>
</dbReference>
<dbReference type="InterPro" id="IPR058353">
    <property type="entry name" value="DUF8040"/>
</dbReference>
<feature type="domain" description="DUF8040" evidence="9">
    <location>
        <begin position="26"/>
        <end position="120"/>
    </location>
</feature>